<dbReference type="InterPro" id="IPR006694">
    <property type="entry name" value="Fatty_acid_hydroxylase"/>
</dbReference>
<dbReference type="GO" id="GO:0005506">
    <property type="term" value="F:iron ion binding"/>
    <property type="evidence" value="ECO:0007669"/>
    <property type="project" value="InterPro"/>
</dbReference>
<evidence type="ECO:0000256" key="2">
    <source>
        <dbReference type="ARBA" id="ARBA00022692"/>
    </source>
</evidence>
<evidence type="ECO:0000313" key="8">
    <source>
        <dbReference type="Proteomes" id="UP000193623"/>
    </source>
</evidence>
<evidence type="ECO:0000313" key="7">
    <source>
        <dbReference type="EMBL" id="SLN62569.1"/>
    </source>
</evidence>
<feature type="transmembrane region" description="Helical" evidence="5">
    <location>
        <begin position="227"/>
        <end position="247"/>
    </location>
</feature>
<protein>
    <submittedName>
        <fullName evidence="7">Fatty acid hydroxylase superfamily protein</fullName>
    </submittedName>
</protein>
<dbReference type="RefSeq" id="WP_085865716.1">
    <property type="nucleotide sequence ID" value="NZ_FWFT01000007.1"/>
</dbReference>
<dbReference type="GO" id="GO:0008610">
    <property type="term" value="P:lipid biosynthetic process"/>
    <property type="evidence" value="ECO:0007669"/>
    <property type="project" value="InterPro"/>
</dbReference>
<proteinExistence type="predicted"/>
<evidence type="ECO:0000256" key="3">
    <source>
        <dbReference type="ARBA" id="ARBA00022989"/>
    </source>
</evidence>
<feature type="transmembrane region" description="Helical" evidence="5">
    <location>
        <begin position="133"/>
        <end position="155"/>
    </location>
</feature>
<evidence type="ECO:0000256" key="4">
    <source>
        <dbReference type="ARBA" id="ARBA00023136"/>
    </source>
</evidence>
<keyword evidence="4 5" id="KW-0472">Membrane</keyword>
<dbReference type="GO" id="GO:0016020">
    <property type="term" value="C:membrane"/>
    <property type="evidence" value="ECO:0007669"/>
    <property type="project" value="UniProtKB-SubCell"/>
</dbReference>
<feature type="transmembrane region" description="Helical" evidence="5">
    <location>
        <begin position="74"/>
        <end position="100"/>
    </location>
</feature>
<feature type="domain" description="Fatty acid hydroxylase" evidence="6">
    <location>
        <begin position="177"/>
        <end position="306"/>
    </location>
</feature>
<dbReference type="OrthoDB" id="9770329at2"/>
<evidence type="ECO:0000256" key="5">
    <source>
        <dbReference type="SAM" id="Phobius"/>
    </source>
</evidence>
<accession>A0A1Y5TFE6</accession>
<dbReference type="InterPro" id="IPR050307">
    <property type="entry name" value="Sterol_Desaturase_Related"/>
</dbReference>
<dbReference type="GO" id="GO:0016491">
    <property type="term" value="F:oxidoreductase activity"/>
    <property type="evidence" value="ECO:0007669"/>
    <property type="project" value="InterPro"/>
</dbReference>
<sequence length="328" mass="38338">MDDSKFGTEDARGYWKPHKRLTYPDVFVWPMRLRGILSWLPGYLFPWTAIYASLTLVVFFLLTPDLARMQNASLGWMGLILLRNYGLLIAVVGVQHYWFYIRKGQGTAFKYNRRWPQPRNVAFTLGCQTRDNVFWSLAFGVPIWTAWECLAWWLYANGVVAQLDIATHPIWFALLWLMVPLLHEFHFYCVHRLIHVPWIYKRVHYLHHRNINPGPWSGLSMHPIEHILYFSGFLIYFILPAHPLHFLNVSLLAGLSPAQGHSGFDRIAPGENKSLDFSYYAHYLHHRYFEVNYADGTIPIDKWFGTFHDGTAEGDAALKRRRQKTSNA</sequence>
<evidence type="ECO:0000259" key="6">
    <source>
        <dbReference type="Pfam" id="PF04116"/>
    </source>
</evidence>
<keyword evidence="2 5" id="KW-0812">Transmembrane</keyword>
<dbReference type="Pfam" id="PF04116">
    <property type="entry name" value="FA_hydroxylase"/>
    <property type="match status" value="1"/>
</dbReference>
<gene>
    <name evidence="7" type="ORF">PSJ8397_03322</name>
</gene>
<reference evidence="7 8" key="1">
    <citation type="submission" date="2017-03" db="EMBL/GenBank/DDBJ databases">
        <authorList>
            <person name="Afonso C.L."/>
            <person name="Miller P.J."/>
            <person name="Scott M.A."/>
            <person name="Spackman E."/>
            <person name="Goraichik I."/>
            <person name="Dimitrov K.M."/>
            <person name="Suarez D.L."/>
            <person name="Swayne D.E."/>
        </authorList>
    </citation>
    <scope>NUCLEOTIDE SEQUENCE [LARGE SCALE GENOMIC DNA]</scope>
    <source>
        <strain evidence="7 8">CECT 8397</strain>
    </source>
</reference>
<name>A0A1Y5TFE6_9RHOB</name>
<feature type="transmembrane region" description="Helical" evidence="5">
    <location>
        <begin position="170"/>
        <end position="190"/>
    </location>
</feature>
<dbReference type="PANTHER" id="PTHR11863">
    <property type="entry name" value="STEROL DESATURASE"/>
    <property type="match status" value="1"/>
</dbReference>
<organism evidence="7 8">
    <name type="scientific">Pseudooctadecabacter jejudonensis</name>
    <dbReference type="NCBI Taxonomy" id="1391910"/>
    <lineage>
        <taxon>Bacteria</taxon>
        <taxon>Pseudomonadati</taxon>
        <taxon>Pseudomonadota</taxon>
        <taxon>Alphaproteobacteria</taxon>
        <taxon>Rhodobacterales</taxon>
        <taxon>Paracoccaceae</taxon>
        <taxon>Pseudooctadecabacter</taxon>
    </lineage>
</organism>
<feature type="transmembrane region" description="Helical" evidence="5">
    <location>
        <begin position="40"/>
        <end position="62"/>
    </location>
</feature>
<dbReference type="EMBL" id="FWFT01000007">
    <property type="protein sequence ID" value="SLN62569.1"/>
    <property type="molecule type" value="Genomic_DNA"/>
</dbReference>
<evidence type="ECO:0000256" key="1">
    <source>
        <dbReference type="ARBA" id="ARBA00004370"/>
    </source>
</evidence>
<keyword evidence="8" id="KW-1185">Reference proteome</keyword>
<dbReference type="AlphaFoldDB" id="A0A1Y5TFE6"/>
<dbReference type="Proteomes" id="UP000193623">
    <property type="component" value="Unassembled WGS sequence"/>
</dbReference>
<comment type="subcellular location">
    <subcellularLocation>
        <location evidence="1">Membrane</location>
    </subcellularLocation>
</comment>
<keyword evidence="3 5" id="KW-1133">Transmembrane helix</keyword>